<keyword evidence="11" id="KW-1039">Host endosome</keyword>
<evidence type="ECO:0000256" key="6">
    <source>
        <dbReference type="ARBA" id="ARBA00022812"/>
    </source>
</evidence>
<keyword evidence="13" id="KW-1015">Disulfide bond</keyword>
<evidence type="ECO:0000256" key="2">
    <source>
        <dbReference type="ARBA" id="ARBA00022581"/>
    </source>
</evidence>
<evidence type="ECO:0000256" key="11">
    <source>
        <dbReference type="ARBA" id="ARBA00023046"/>
    </source>
</evidence>
<dbReference type="Pfam" id="PF00606">
    <property type="entry name" value="Glycoprotein_B"/>
    <property type="match status" value="1"/>
</dbReference>
<evidence type="ECO:0000256" key="7">
    <source>
        <dbReference type="ARBA" id="ARBA00022844"/>
    </source>
</evidence>
<feature type="region of interest" description="Disordered" evidence="16">
    <location>
        <begin position="404"/>
        <end position="434"/>
    </location>
</feature>
<evidence type="ECO:0000259" key="18">
    <source>
        <dbReference type="Pfam" id="PF00606"/>
    </source>
</evidence>
<evidence type="ECO:0000256" key="16">
    <source>
        <dbReference type="SAM" id="MobiDB-lite"/>
    </source>
</evidence>
<dbReference type="InterPro" id="IPR055341">
    <property type="entry name" value="Glycoprotein_B_ecto_C"/>
</dbReference>
<dbReference type="HAMAP" id="MF_04032">
    <property type="entry name" value="HSV_GB"/>
    <property type="match status" value="1"/>
</dbReference>
<dbReference type="GO" id="GO:0019062">
    <property type="term" value="P:virion attachment to host cell"/>
    <property type="evidence" value="ECO:0007669"/>
    <property type="project" value="UniProtKB-KW"/>
</dbReference>
<keyword evidence="10 17" id="KW-1133">Transmembrane helix</keyword>
<keyword evidence="14" id="KW-0325">Glycoprotein</keyword>
<keyword evidence="3 17" id="KW-0812">Transmembrane</keyword>
<evidence type="ECO:0000256" key="5">
    <source>
        <dbReference type="ARBA" id="ARBA00022804"/>
    </source>
</evidence>
<dbReference type="EMBL" id="OK337614">
    <property type="protein sequence ID" value="UNP64512.1"/>
    <property type="molecule type" value="Genomic_DNA"/>
</dbReference>
<feature type="domain" description="Herpesvirus glycoprotein B ectodomain C-terminal" evidence="18">
    <location>
        <begin position="437"/>
        <end position="655"/>
    </location>
</feature>
<dbReference type="SUPFAM" id="SSF161008">
    <property type="entry name" value="Viral glycoprotein ectodomain-like"/>
    <property type="match status" value="1"/>
</dbReference>
<dbReference type="GO" id="GO:0046718">
    <property type="term" value="P:symbiont entry into host cell"/>
    <property type="evidence" value="ECO:0007669"/>
    <property type="project" value="UniProtKB-KW"/>
</dbReference>
<dbReference type="Pfam" id="PF17417">
    <property type="entry name" value="Glycoprot_B_PH2"/>
    <property type="match status" value="1"/>
</dbReference>
<evidence type="ECO:0000313" key="22">
    <source>
        <dbReference type="Proteomes" id="UP001142430"/>
    </source>
</evidence>
<evidence type="ECO:0000256" key="17">
    <source>
        <dbReference type="SAM" id="Phobius"/>
    </source>
</evidence>
<evidence type="ECO:0000256" key="9">
    <source>
        <dbReference type="ARBA" id="ARBA00022879"/>
    </source>
</evidence>
<accession>A0A9Q8VIL5</accession>
<feature type="transmembrane region" description="Helical" evidence="17">
    <location>
        <begin position="712"/>
        <end position="731"/>
    </location>
</feature>
<keyword evidence="5" id="KW-1161">Viral attachment to host cell</keyword>
<evidence type="ECO:0000256" key="14">
    <source>
        <dbReference type="ARBA" id="ARBA00023180"/>
    </source>
</evidence>
<keyword evidence="7" id="KW-0946">Virion</keyword>
<dbReference type="InterPro" id="IPR035377">
    <property type="entry name" value="Glycoprot_B_PH1"/>
</dbReference>
<evidence type="ECO:0000256" key="12">
    <source>
        <dbReference type="ARBA" id="ARBA00023136"/>
    </source>
</evidence>
<feature type="domain" description="Herpesvirus Glycoprotein B PH-like" evidence="19">
    <location>
        <begin position="95"/>
        <end position="307"/>
    </location>
</feature>
<keyword evidence="15" id="KW-1160">Virus entry into host cell</keyword>
<keyword evidence="1" id="KW-1032">Host cell membrane</keyword>
<keyword evidence="4" id="KW-0732">Signal</keyword>
<protein>
    <submittedName>
        <fullName evidence="21">BALF4-like glycoprotein</fullName>
    </submittedName>
</protein>
<dbReference type="Gene3D" id="6.10.250.3280">
    <property type="match status" value="1"/>
</dbReference>
<dbReference type="InterPro" id="IPR000234">
    <property type="entry name" value="Herpes_Glycoprot_B"/>
</dbReference>
<organism evidence="21 22">
    <name type="scientific">Saguinine gammaherpesvirus 1</name>
    <dbReference type="NCBI Taxonomy" id="2169901"/>
    <lineage>
        <taxon>Viruses</taxon>
        <taxon>Duplodnaviria</taxon>
        <taxon>Heunggongvirae</taxon>
        <taxon>Peploviricota</taxon>
        <taxon>Herviviricetes</taxon>
        <taxon>Herpesvirales</taxon>
        <taxon>Orthoherpesviridae</taxon>
        <taxon>Gammaherpesvirinae</taxon>
    </lineage>
</organism>
<keyword evidence="9" id="KW-0261">Viral envelope protein</keyword>
<evidence type="ECO:0000256" key="1">
    <source>
        <dbReference type="ARBA" id="ARBA00022511"/>
    </source>
</evidence>
<sequence>MGAHVRIFFFAYFLLLTKWCSTQEDENTTGTLLPTTAESPGKEVDHPPPLTDFLKFRVCSAAATGELFRFNLQQRCPETAGKTHTEGILLVYKRNIVPYIFKVRKYRKIATSVTVYRGWSDSAITGKDEMFQSVPLYELKNWDSIYQCYNAMRFIIDGTSHLYVDRDDVNKTVNLQPVDGLTGTLQRYFSQPVLYTEPGGFPGFYRVRTTVNCEMVDMIARSVEPYDHFITALGDTVEISPFCHNESSCSTTPKSATKGLTSQVVHNYTIVNYADRGSAPSKTTRVFVDNGVYSMSWTAEDKKIAVCSYKLWKGFTKAIQTAHESSFHFVANEVTATFTTPLTEVQNFTGMFPCLTTEINQTLTQHLAKVQDSYSVNGSAQYYKTEGGLYLVWQPLVHKDLDEATENKTMTTAAPTTGKPRRRREAPEGSAADGGLNTAQLQFAYDKLKTSVNQVLEELSRAWCREQQRDNLMWYELSKINPTSVMTAIYGRPVSARFVGDALAVTECIEVDQSSINVHKSLKTTNEGTCYARPQVTFKFVNGSTLFTGQLGARNEILLSTNSLEPCSPGKEHYFTAGNVTYYYKDHQFVKEMKTQDIHTLDTFLALNLTFIQNIDFKVIELYNSRERKLANTIDIETMFREYNYFTQKLTGLREDLDDVIDLNRERLIRDISGMMADLGSIGRGVFNVVSTVVSVFGSVVSGFISFFTNPLGGILIILVIIGVIFLVFNLRRRSAAIAAAPVSMFYPNIDNMSRSGSVQPMDQERIKQILLGMHQLQQEEAQAAAVATPRFSPWVKLKDLVTQTRGYQKVPVEEKGDLSESSL</sequence>
<dbReference type="Pfam" id="PF17416">
    <property type="entry name" value="Glycoprot_B_PH1"/>
    <property type="match status" value="1"/>
</dbReference>
<name>A0A9Q8VIL5_9GAMA</name>
<evidence type="ECO:0000313" key="21">
    <source>
        <dbReference type="EMBL" id="UNP64512.1"/>
    </source>
</evidence>
<dbReference type="InterPro" id="IPR035381">
    <property type="entry name" value="Glycoprot_B_PH2"/>
</dbReference>
<evidence type="ECO:0000259" key="20">
    <source>
        <dbReference type="Pfam" id="PF17417"/>
    </source>
</evidence>
<dbReference type="GO" id="GO:0019031">
    <property type="term" value="C:viral envelope"/>
    <property type="evidence" value="ECO:0007669"/>
    <property type="project" value="UniProtKB-KW"/>
</dbReference>
<evidence type="ECO:0000256" key="13">
    <source>
        <dbReference type="ARBA" id="ARBA00023157"/>
    </source>
</evidence>
<dbReference type="Gene3D" id="2.30.30.1230">
    <property type="match status" value="1"/>
</dbReference>
<evidence type="ECO:0000256" key="10">
    <source>
        <dbReference type="ARBA" id="ARBA00022989"/>
    </source>
</evidence>
<dbReference type="Proteomes" id="UP001142430">
    <property type="component" value="Segment"/>
</dbReference>
<keyword evidence="6" id="KW-1040">Host Golgi apparatus</keyword>
<evidence type="ECO:0000259" key="19">
    <source>
        <dbReference type="Pfam" id="PF17416"/>
    </source>
</evidence>
<dbReference type="Gene3D" id="1.20.5.1890">
    <property type="match status" value="1"/>
</dbReference>
<evidence type="ECO:0000256" key="4">
    <source>
        <dbReference type="ARBA" id="ARBA00022729"/>
    </source>
</evidence>
<keyword evidence="12 17" id="KW-0472">Membrane</keyword>
<keyword evidence="2" id="KW-0945">Host-virus interaction</keyword>
<reference evidence="21" key="1">
    <citation type="submission" date="2021-09" db="EMBL/GenBank/DDBJ databases">
        <title>The complete genome of the Saguinine gammaherpesvirus 1 (SgGHV-1).</title>
        <authorList>
            <person name="Marti-Carreras J."/>
            <person name="Maes P."/>
        </authorList>
    </citation>
    <scope>NUCLEOTIDE SEQUENCE</scope>
    <source>
        <strain evidence="21">S338D</strain>
    </source>
</reference>
<proteinExistence type="inferred from homology"/>
<evidence type="ECO:0000256" key="8">
    <source>
        <dbReference type="ARBA" id="ARBA00022870"/>
    </source>
</evidence>
<evidence type="ECO:0000256" key="15">
    <source>
        <dbReference type="ARBA" id="ARBA00023296"/>
    </source>
</evidence>
<dbReference type="InterPro" id="IPR038631">
    <property type="entry name" value="Glycoprot_B_PH2_sf"/>
</dbReference>
<dbReference type="Gene3D" id="2.30.29.100">
    <property type="match status" value="1"/>
</dbReference>
<feature type="domain" description="Herpesvirus Glycoprotein B PH-like" evidence="20">
    <location>
        <begin position="310"/>
        <end position="403"/>
    </location>
</feature>
<evidence type="ECO:0000256" key="3">
    <source>
        <dbReference type="ARBA" id="ARBA00022692"/>
    </source>
</evidence>
<keyword evidence="8" id="KW-1043">Host membrane</keyword>